<dbReference type="InterPro" id="IPR005474">
    <property type="entry name" value="Transketolase_N"/>
</dbReference>
<keyword evidence="5" id="KW-0808">Transferase</keyword>
<evidence type="ECO:0000256" key="3">
    <source>
        <dbReference type="ARBA" id="ARBA00023052"/>
    </source>
</evidence>
<keyword evidence="3" id="KW-0786">Thiamine pyrophosphate</keyword>
<reference evidence="5 6" key="1">
    <citation type="journal article" date="2012" name="PLoS ONE">
        <title>Edwardsiella comparative phylogenomics reveal the new intra/inter-species taxonomic relationships, virulence evolution and niche adaptation mechanisms.</title>
        <authorList>
            <person name="Yang M."/>
            <person name="Lv Y."/>
            <person name="Xiao J."/>
            <person name="Wu H."/>
            <person name="Zheng H."/>
            <person name="Liu Q."/>
            <person name="Zhang Y."/>
            <person name="Wang Q."/>
        </authorList>
    </citation>
    <scope>NUCLEOTIDE SEQUENCE [LARGE SCALE GENOMIC DNA]</scope>
    <source>
        <strain evidence="6">080813</strain>
    </source>
</reference>
<dbReference type="PANTHER" id="PTHR47514">
    <property type="entry name" value="TRANSKETOLASE N-TERMINAL SECTION-RELATED"/>
    <property type="match status" value="1"/>
</dbReference>
<dbReference type="CDD" id="cd02012">
    <property type="entry name" value="TPP_TK"/>
    <property type="match status" value="1"/>
</dbReference>
<dbReference type="SUPFAM" id="SSF52518">
    <property type="entry name" value="Thiamin diphosphate-binding fold (THDP-binding)"/>
    <property type="match status" value="1"/>
</dbReference>
<dbReference type="EC" id="2.2.1.1" evidence="5"/>
<comment type="similarity">
    <text evidence="2">Belongs to the transketolase family.</text>
</comment>
<dbReference type="EMBL" id="CP006664">
    <property type="protein sequence ID" value="AIJ09620.1"/>
    <property type="molecule type" value="Genomic_DNA"/>
</dbReference>
<sequence>MDITAMRRMTRQIRADIVRMIHQAGSGHPGGSLSAVEIVTALYFGGVMRVDPARPDDAARDRFILSKGHCAPVLYSALCRRGFFDPGHLDTLRRLDSILQGHPHASAVPGLDCSSGSLGQGLSIANGIAMGLRRQGIKQRVYCLLGDGELQEGQVWEAALTAAHYGLGNVCAIVDNNHVQLDGATAEVKGVEPVADKWRAFGWNVLCVEGHSLSALLQALRGAALAPARPSVIIAETVKGKGVSFMEHQANWHGQAPDAAQLAQALDEIQAYQERDPGGRDE</sequence>
<name>A0A076LMA2_9GAMM</name>
<feature type="domain" description="Transketolase N-terminal" evidence="4">
    <location>
        <begin position="8"/>
        <end position="265"/>
    </location>
</feature>
<dbReference type="Proteomes" id="UP000028681">
    <property type="component" value="Chromosome"/>
</dbReference>
<dbReference type="GO" id="GO:0004802">
    <property type="term" value="F:transketolase activity"/>
    <property type="evidence" value="ECO:0007669"/>
    <property type="project" value="UniProtKB-EC"/>
</dbReference>
<dbReference type="AlphaFoldDB" id="A0A076LMA2"/>
<proteinExistence type="inferred from homology"/>
<protein>
    <submittedName>
        <fullName evidence="5">Transketolase</fullName>
        <ecNumber evidence="5">2.2.1.1</ecNumber>
    </submittedName>
</protein>
<dbReference type="Pfam" id="PF00456">
    <property type="entry name" value="Transketolase_N"/>
    <property type="match status" value="1"/>
</dbReference>
<evidence type="ECO:0000256" key="2">
    <source>
        <dbReference type="ARBA" id="ARBA00007131"/>
    </source>
</evidence>
<evidence type="ECO:0000313" key="5">
    <source>
        <dbReference type="EMBL" id="AIJ09620.1"/>
    </source>
</evidence>
<evidence type="ECO:0000259" key="4">
    <source>
        <dbReference type="Pfam" id="PF00456"/>
    </source>
</evidence>
<dbReference type="KEGG" id="ete:ETEE_3192"/>
<dbReference type="HOGENOM" id="CLU_009227_4_1_6"/>
<evidence type="ECO:0000313" key="6">
    <source>
        <dbReference type="Proteomes" id="UP000028681"/>
    </source>
</evidence>
<dbReference type="PANTHER" id="PTHR47514:SF1">
    <property type="entry name" value="TRANSKETOLASE N-TERMINAL SECTION-RELATED"/>
    <property type="match status" value="1"/>
</dbReference>
<dbReference type="InterPro" id="IPR029061">
    <property type="entry name" value="THDP-binding"/>
</dbReference>
<dbReference type="GeneID" id="33940673"/>
<gene>
    <name evidence="5" type="primary">tktA</name>
    <name evidence="5" type="ORF">ETEE_3192</name>
</gene>
<dbReference type="Gene3D" id="3.40.50.970">
    <property type="match status" value="1"/>
</dbReference>
<accession>A0A076LMA2</accession>
<dbReference type="RefSeq" id="WP_034164393.1">
    <property type="nucleotide sequence ID" value="NZ_CP006664.1"/>
</dbReference>
<evidence type="ECO:0000256" key="1">
    <source>
        <dbReference type="ARBA" id="ARBA00001964"/>
    </source>
</evidence>
<comment type="cofactor">
    <cofactor evidence="1">
        <name>thiamine diphosphate</name>
        <dbReference type="ChEBI" id="CHEBI:58937"/>
    </cofactor>
</comment>
<organism evidence="5 6">
    <name type="scientific">Edwardsiella anguillarum ET080813</name>
    <dbReference type="NCBI Taxonomy" id="667120"/>
    <lineage>
        <taxon>Bacteria</taxon>
        <taxon>Pseudomonadati</taxon>
        <taxon>Pseudomonadota</taxon>
        <taxon>Gammaproteobacteria</taxon>
        <taxon>Enterobacterales</taxon>
        <taxon>Hafniaceae</taxon>
        <taxon>Edwardsiella</taxon>
    </lineage>
</organism>